<evidence type="ECO:0000256" key="9">
    <source>
        <dbReference type="RuleBase" id="RU000461"/>
    </source>
</evidence>
<dbReference type="PANTHER" id="PTHR47955:SF8">
    <property type="entry name" value="CYTOCHROME P450 71D11-LIKE"/>
    <property type="match status" value="1"/>
</dbReference>
<evidence type="ECO:0000256" key="7">
    <source>
        <dbReference type="ARBA" id="ARBA00023033"/>
    </source>
</evidence>
<evidence type="ECO:0000256" key="4">
    <source>
        <dbReference type="ARBA" id="ARBA00022723"/>
    </source>
</evidence>
<keyword evidence="7 9" id="KW-0503">Monooxygenase</keyword>
<dbReference type="AlphaFoldDB" id="A0AAE0E0Q1"/>
<name>A0AAE0E0Q1_9ROSI</name>
<dbReference type="InterPro" id="IPR036396">
    <property type="entry name" value="Cyt_P450_sf"/>
</dbReference>
<comment type="caution">
    <text evidence="11">The sequence shown here is derived from an EMBL/GenBank/DDBJ whole genome shotgun (WGS) entry which is preliminary data.</text>
</comment>
<evidence type="ECO:0000256" key="3">
    <source>
        <dbReference type="ARBA" id="ARBA00022617"/>
    </source>
</evidence>
<dbReference type="Pfam" id="PF00067">
    <property type="entry name" value="p450"/>
    <property type="match status" value="1"/>
</dbReference>
<dbReference type="PANTHER" id="PTHR47955">
    <property type="entry name" value="CYTOCHROME P450 FAMILY 71 PROTEIN"/>
    <property type="match status" value="1"/>
</dbReference>
<protein>
    <recommendedName>
        <fullName evidence="13">Cytochrome P450</fullName>
    </recommendedName>
</protein>
<dbReference type="GO" id="GO:0005506">
    <property type="term" value="F:iron ion binding"/>
    <property type="evidence" value="ECO:0007669"/>
    <property type="project" value="InterPro"/>
</dbReference>
<evidence type="ECO:0000256" key="8">
    <source>
        <dbReference type="PIRSR" id="PIRSR602401-1"/>
    </source>
</evidence>
<reference evidence="11" key="1">
    <citation type="journal article" date="2023" name="Plant J.">
        <title>Genome sequences and population genomics provide insights into the demographic history, inbreeding, and mutation load of two 'living fossil' tree species of Dipteronia.</title>
        <authorList>
            <person name="Feng Y."/>
            <person name="Comes H.P."/>
            <person name="Chen J."/>
            <person name="Zhu S."/>
            <person name="Lu R."/>
            <person name="Zhang X."/>
            <person name="Li P."/>
            <person name="Qiu J."/>
            <person name="Olsen K.M."/>
            <person name="Qiu Y."/>
        </authorList>
    </citation>
    <scope>NUCLEOTIDE SEQUENCE</scope>
    <source>
        <strain evidence="11">NBL</strain>
    </source>
</reference>
<dbReference type="GO" id="GO:0004497">
    <property type="term" value="F:monooxygenase activity"/>
    <property type="evidence" value="ECO:0007669"/>
    <property type="project" value="UniProtKB-KW"/>
</dbReference>
<dbReference type="SUPFAM" id="SSF48264">
    <property type="entry name" value="Cytochrome P450"/>
    <property type="match status" value="1"/>
</dbReference>
<evidence type="ECO:0000313" key="11">
    <source>
        <dbReference type="EMBL" id="KAK3199958.1"/>
    </source>
</evidence>
<dbReference type="InterPro" id="IPR002401">
    <property type="entry name" value="Cyt_P450_E_grp-I"/>
</dbReference>
<proteinExistence type="inferred from homology"/>
<dbReference type="GO" id="GO:0016705">
    <property type="term" value="F:oxidoreductase activity, acting on paired donors, with incorporation or reduction of molecular oxygen"/>
    <property type="evidence" value="ECO:0007669"/>
    <property type="project" value="InterPro"/>
</dbReference>
<evidence type="ECO:0000256" key="5">
    <source>
        <dbReference type="ARBA" id="ARBA00023002"/>
    </source>
</evidence>
<evidence type="ECO:0000256" key="10">
    <source>
        <dbReference type="SAM" id="Phobius"/>
    </source>
</evidence>
<keyword evidence="6 8" id="KW-0408">Iron</keyword>
<keyword evidence="10" id="KW-0472">Membrane</keyword>
<evidence type="ECO:0000256" key="6">
    <source>
        <dbReference type="ARBA" id="ARBA00023004"/>
    </source>
</evidence>
<sequence>MEYQIQSFPIILTFLFFVLMILKFRKTSKTSHSTSNLPPGPWKLPLIGNIHQLVGSLPHHCLRDLANKYGPLMHLQLGEVSHIVISSPATAKEILKHHDINFAQRPRLLAARFVTYNYSDIVFSPYGDYWRQLRKICTLELLTAKRVQSFRSIREEELSNLMSSISSKAGLSINFTKMLFSLTNDITARAAFGGRCKDQEAFILASQKFVELAAGFTLADVFPSIKLLEVLSGMRSELEKHYQQVDKILDNIINEHRAFKATRKIGDDKEEDDLVNVLLNLLDHGNLEVPLTTDSIKAVIMDLFVAGTETSSTTLEWAVSEILKNPEVLEKAQAEVRQVFDRKGNVVDEESLHELEYLKLVIKETFRLHPPGPLLLPRECRESCKIDGYDIPIGSKVIINAWAIGRDPNYWTESERFNPERFLGSSIDYKGANFELIPFGSGRRMCPGISFGMANVELPLANFLYHFNWKLPNGKKNEDLDMSESFGAAVKRKNDLYLIPVPYHPPPRK</sequence>
<organism evidence="11 12">
    <name type="scientific">Dipteronia sinensis</name>
    <dbReference type="NCBI Taxonomy" id="43782"/>
    <lineage>
        <taxon>Eukaryota</taxon>
        <taxon>Viridiplantae</taxon>
        <taxon>Streptophyta</taxon>
        <taxon>Embryophyta</taxon>
        <taxon>Tracheophyta</taxon>
        <taxon>Spermatophyta</taxon>
        <taxon>Magnoliopsida</taxon>
        <taxon>eudicotyledons</taxon>
        <taxon>Gunneridae</taxon>
        <taxon>Pentapetalae</taxon>
        <taxon>rosids</taxon>
        <taxon>malvids</taxon>
        <taxon>Sapindales</taxon>
        <taxon>Sapindaceae</taxon>
        <taxon>Hippocastanoideae</taxon>
        <taxon>Acereae</taxon>
        <taxon>Dipteronia</taxon>
    </lineage>
</organism>
<dbReference type="Proteomes" id="UP001281410">
    <property type="component" value="Unassembled WGS sequence"/>
</dbReference>
<keyword evidence="5 9" id="KW-0560">Oxidoreductase</keyword>
<dbReference type="InterPro" id="IPR017972">
    <property type="entry name" value="Cyt_P450_CS"/>
</dbReference>
<keyword evidence="12" id="KW-1185">Reference proteome</keyword>
<keyword evidence="10" id="KW-1133">Transmembrane helix</keyword>
<dbReference type="Gene3D" id="1.10.630.10">
    <property type="entry name" value="Cytochrome P450"/>
    <property type="match status" value="1"/>
</dbReference>
<dbReference type="PRINTS" id="PR00463">
    <property type="entry name" value="EP450I"/>
</dbReference>
<evidence type="ECO:0000256" key="1">
    <source>
        <dbReference type="ARBA" id="ARBA00001971"/>
    </source>
</evidence>
<evidence type="ECO:0008006" key="13">
    <source>
        <dbReference type="Google" id="ProtNLM"/>
    </source>
</evidence>
<dbReference type="PROSITE" id="PS00086">
    <property type="entry name" value="CYTOCHROME_P450"/>
    <property type="match status" value="1"/>
</dbReference>
<dbReference type="InterPro" id="IPR001128">
    <property type="entry name" value="Cyt_P450"/>
</dbReference>
<feature type="transmembrane region" description="Helical" evidence="10">
    <location>
        <begin position="6"/>
        <end position="24"/>
    </location>
</feature>
<feature type="binding site" description="axial binding residue" evidence="8">
    <location>
        <position position="446"/>
    </location>
    <ligand>
        <name>heme</name>
        <dbReference type="ChEBI" id="CHEBI:30413"/>
    </ligand>
    <ligandPart>
        <name>Fe</name>
        <dbReference type="ChEBI" id="CHEBI:18248"/>
    </ligandPart>
</feature>
<evidence type="ECO:0000256" key="2">
    <source>
        <dbReference type="ARBA" id="ARBA00010617"/>
    </source>
</evidence>
<dbReference type="PRINTS" id="PR00385">
    <property type="entry name" value="P450"/>
</dbReference>
<dbReference type="EMBL" id="JANJYJ010000007">
    <property type="protein sequence ID" value="KAK3199958.1"/>
    <property type="molecule type" value="Genomic_DNA"/>
</dbReference>
<dbReference type="CDD" id="cd11072">
    <property type="entry name" value="CYP71-like"/>
    <property type="match status" value="1"/>
</dbReference>
<keyword evidence="10" id="KW-0812">Transmembrane</keyword>
<accession>A0AAE0E0Q1</accession>
<evidence type="ECO:0000313" key="12">
    <source>
        <dbReference type="Proteomes" id="UP001281410"/>
    </source>
</evidence>
<gene>
    <name evidence="11" type="ORF">Dsin_023373</name>
</gene>
<dbReference type="FunFam" id="1.10.630.10:FF:000008">
    <property type="entry name" value="Cytochrome P450 71D8"/>
    <property type="match status" value="1"/>
</dbReference>
<keyword evidence="4 8" id="KW-0479">Metal-binding</keyword>
<keyword evidence="3 8" id="KW-0349">Heme</keyword>
<dbReference type="GO" id="GO:0020037">
    <property type="term" value="F:heme binding"/>
    <property type="evidence" value="ECO:0007669"/>
    <property type="project" value="InterPro"/>
</dbReference>
<comment type="cofactor">
    <cofactor evidence="1 8">
        <name>heme</name>
        <dbReference type="ChEBI" id="CHEBI:30413"/>
    </cofactor>
</comment>
<comment type="similarity">
    <text evidence="2 9">Belongs to the cytochrome P450 family.</text>
</comment>